<protein>
    <recommendedName>
        <fullName evidence="1">Abortive infection protein-like C-terminal domain-containing protein</fullName>
    </recommendedName>
</protein>
<dbReference type="InterPro" id="IPR026001">
    <property type="entry name" value="Abi-like_C"/>
</dbReference>
<sequence>MHNDINFSKTEVEIFINIHKDIFSLNSEYQKGKTITEKIFSYPLDNDKISIFHKFKEYFILSRRKNKITWSDFNEVIFSIDTSLYLEFLDYVKILERSNTIQMYLSIMHTSKLSINLDKFLDFICLYTIYSVYPVNLSIEKIEDSHLLLAQARKSSSNNQYNVALISMRSYIANCLKEWIKELELDNEIKDDNVKNLFGIINQYLVNKIQFKSNIWRKIISNLGKIIDEIQDVRNKQSVAHANDEVLSNFESKIIYESLEYLIWALNFIKKQIAIQNNLI</sequence>
<dbReference type="EMBL" id="CP005078">
    <property type="protein sequence ID" value="AGM25659.1"/>
    <property type="molecule type" value="Genomic_DNA"/>
</dbReference>
<feature type="domain" description="Abortive infection protein-like C-terminal" evidence="1">
    <location>
        <begin position="210"/>
        <end position="255"/>
    </location>
</feature>
<evidence type="ECO:0000259" key="1">
    <source>
        <dbReference type="Pfam" id="PF14355"/>
    </source>
</evidence>
<dbReference type="HOGENOM" id="CLU_993612_0_0_14"/>
<evidence type="ECO:0000313" key="2">
    <source>
        <dbReference type="EMBL" id="AGM25659.1"/>
    </source>
</evidence>
<organism evidence="2 3">
    <name type="scientific">Spiroplasma syrphidicola EA-1</name>
    <dbReference type="NCBI Taxonomy" id="1276229"/>
    <lineage>
        <taxon>Bacteria</taxon>
        <taxon>Bacillati</taxon>
        <taxon>Mycoplasmatota</taxon>
        <taxon>Mollicutes</taxon>
        <taxon>Entomoplasmatales</taxon>
        <taxon>Spiroplasmataceae</taxon>
        <taxon>Spiroplasma</taxon>
    </lineage>
</organism>
<dbReference type="Proteomes" id="UP000013963">
    <property type="component" value="Chromosome"/>
</dbReference>
<dbReference type="OrthoDB" id="9993568at2"/>
<evidence type="ECO:0000313" key="3">
    <source>
        <dbReference type="Proteomes" id="UP000013963"/>
    </source>
</evidence>
<accession>R4UCR8</accession>
<dbReference type="AlphaFoldDB" id="R4UCR8"/>
<dbReference type="PATRIC" id="fig|1276229.3.peg.62"/>
<name>R4UCR8_9MOLU</name>
<gene>
    <name evidence="2" type="ORF">SSYRP_v1c00630</name>
</gene>
<proteinExistence type="predicted"/>
<dbReference type="Pfam" id="PF14355">
    <property type="entry name" value="Abi_C"/>
    <property type="match status" value="1"/>
</dbReference>
<dbReference type="RefSeq" id="WP_016340320.1">
    <property type="nucleotide sequence ID" value="NC_021284.1"/>
</dbReference>
<keyword evidence="3" id="KW-1185">Reference proteome</keyword>
<dbReference type="STRING" id="1276229.SSYRP_v1c00630"/>
<dbReference type="KEGG" id="ssyr:SSYRP_v1c00630"/>
<reference evidence="2 3" key="1">
    <citation type="journal article" date="2013" name="Genome Biol. Evol.">
        <title>Complete genomes of two dipteran-associated spiroplasmas provided insights into the origin, dynamics, and impacts of viral invasion in spiroplasma.</title>
        <authorList>
            <person name="Ku C."/>
            <person name="Lo W.S."/>
            <person name="Chen L.L."/>
            <person name="Kuo C.H."/>
        </authorList>
    </citation>
    <scope>NUCLEOTIDE SEQUENCE [LARGE SCALE GENOMIC DNA]</scope>
    <source>
        <strain evidence="2">EA-1</strain>
    </source>
</reference>